<dbReference type="RefSeq" id="WP_094410072.1">
    <property type="nucleotide sequence ID" value="NZ_BMJZ01000005.1"/>
</dbReference>
<keyword evidence="5" id="KW-1003">Cell membrane</keyword>
<evidence type="ECO:0000313" key="14">
    <source>
        <dbReference type="EMBL" id="OYQ17414.1"/>
    </source>
</evidence>
<dbReference type="GO" id="GO:0010045">
    <property type="term" value="P:response to nickel cation"/>
    <property type="evidence" value="ECO:0007669"/>
    <property type="project" value="TreeGrafter"/>
</dbReference>
<keyword evidence="3" id="KW-0171">Cobalt transport</keyword>
<evidence type="ECO:0000256" key="1">
    <source>
        <dbReference type="ARBA" id="ARBA00002510"/>
    </source>
</evidence>
<evidence type="ECO:0000256" key="9">
    <source>
        <dbReference type="ARBA" id="ARBA00023065"/>
    </source>
</evidence>
<feature type="transmembrane region" description="Helical" evidence="13">
    <location>
        <begin position="158"/>
        <end position="181"/>
    </location>
</feature>
<dbReference type="GO" id="GO:0046583">
    <property type="term" value="F:monoatomic cation efflux transmembrane transporter activity"/>
    <property type="evidence" value="ECO:0007669"/>
    <property type="project" value="TreeGrafter"/>
</dbReference>
<dbReference type="InterPro" id="IPR011541">
    <property type="entry name" value="Ni/Co_transpt_high_affinity"/>
</dbReference>
<gene>
    <name evidence="14" type="ORF">CHR90_15780</name>
</gene>
<keyword evidence="6" id="KW-0533">Nickel</keyword>
<feature type="transmembrane region" description="Helical" evidence="13">
    <location>
        <begin position="91"/>
        <end position="109"/>
    </location>
</feature>
<reference evidence="14 15" key="1">
    <citation type="submission" date="2017-07" db="EMBL/GenBank/DDBJ databases">
        <title>Elstera cyanobacteriorum sp. nov., a novel bacterium isolated from cyanobacterial aggregates in a eutrophic lake.</title>
        <authorList>
            <person name="Cai H."/>
        </authorList>
    </citation>
    <scope>NUCLEOTIDE SEQUENCE [LARGE SCALE GENOMIC DNA]</scope>
    <source>
        <strain evidence="14 15">TH019</strain>
    </source>
</reference>
<comment type="subcellular location">
    <subcellularLocation>
        <location evidence="2 13">Cell membrane</location>
        <topology evidence="2 13">Multi-pass membrane protein</topology>
    </subcellularLocation>
</comment>
<dbReference type="NCBIfam" id="NF007454">
    <property type="entry name" value="PRK10019.1"/>
    <property type="match status" value="1"/>
</dbReference>
<keyword evidence="15" id="KW-1185">Reference proteome</keyword>
<dbReference type="Proteomes" id="UP000216361">
    <property type="component" value="Unassembled WGS sequence"/>
</dbReference>
<accession>A0A255XLZ2</accession>
<dbReference type="GO" id="GO:0015099">
    <property type="term" value="F:nickel cation transmembrane transporter activity"/>
    <property type="evidence" value="ECO:0007669"/>
    <property type="project" value="UniProtKB-UniRule"/>
</dbReference>
<dbReference type="InterPro" id="IPR051224">
    <property type="entry name" value="NiCoT_RcnA"/>
</dbReference>
<dbReference type="PANTHER" id="PTHR40659:SF1">
    <property type="entry name" value="NICKEL_COBALT EFFLUX SYSTEM RCNA"/>
    <property type="match status" value="1"/>
</dbReference>
<evidence type="ECO:0000256" key="7">
    <source>
        <dbReference type="ARBA" id="ARBA00022692"/>
    </source>
</evidence>
<organism evidence="14 15">
    <name type="scientific">Elstera cyanobacteriorum</name>
    <dbReference type="NCBI Taxonomy" id="2022747"/>
    <lineage>
        <taxon>Bacteria</taxon>
        <taxon>Pseudomonadati</taxon>
        <taxon>Pseudomonadota</taxon>
        <taxon>Alphaproteobacteria</taxon>
        <taxon>Rhodospirillales</taxon>
        <taxon>Rhodospirillaceae</taxon>
        <taxon>Elstera</taxon>
    </lineage>
</organism>
<keyword evidence="7 13" id="KW-0812">Transmembrane</keyword>
<evidence type="ECO:0000256" key="8">
    <source>
        <dbReference type="ARBA" id="ARBA00022989"/>
    </source>
</evidence>
<dbReference type="GO" id="GO:0006824">
    <property type="term" value="P:cobalt ion transport"/>
    <property type="evidence" value="ECO:0007669"/>
    <property type="project" value="UniProtKB-KW"/>
</dbReference>
<keyword evidence="4 13" id="KW-0813">Transport</keyword>
<dbReference type="PANTHER" id="PTHR40659">
    <property type="entry name" value="NICKEL/COBALT EFFLUX SYSTEM RCNA"/>
    <property type="match status" value="1"/>
</dbReference>
<evidence type="ECO:0000256" key="2">
    <source>
        <dbReference type="ARBA" id="ARBA00004651"/>
    </source>
</evidence>
<dbReference type="GO" id="GO:0005886">
    <property type="term" value="C:plasma membrane"/>
    <property type="evidence" value="ECO:0007669"/>
    <property type="project" value="UniProtKB-SubCell"/>
</dbReference>
<evidence type="ECO:0000256" key="3">
    <source>
        <dbReference type="ARBA" id="ARBA00022426"/>
    </source>
</evidence>
<dbReference type="AlphaFoldDB" id="A0A255XLZ2"/>
<evidence type="ECO:0000256" key="4">
    <source>
        <dbReference type="ARBA" id="ARBA00022448"/>
    </source>
</evidence>
<dbReference type="OrthoDB" id="271709at2"/>
<dbReference type="Pfam" id="PF03824">
    <property type="entry name" value="NicO"/>
    <property type="match status" value="1"/>
</dbReference>
<keyword evidence="9" id="KW-0406">Ion transport</keyword>
<comment type="caution">
    <text evidence="14">The sequence shown here is derived from an EMBL/GenBank/DDBJ whole genome shotgun (WGS) entry which is preliminary data.</text>
</comment>
<feature type="transmembrane region" description="Helical" evidence="13">
    <location>
        <begin position="54"/>
        <end position="79"/>
    </location>
</feature>
<dbReference type="EMBL" id="NOXS01000034">
    <property type="protein sequence ID" value="OYQ17414.1"/>
    <property type="molecule type" value="Genomic_DNA"/>
</dbReference>
<evidence type="ECO:0000256" key="6">
    <source>
        <dbReference type="ARBA" id="ARBA00022596"/>
    </source>
</evidence>
<evidence type="ECO:0000256" key="11">
    <source>
        <dbReference type="ARBA" id="ARBA00023136"/>
    </source>
</evidence>
<keyword evidence="11 13" id="KW-0472">Membrane</keyword>
<comment type="function">
    <text evidence="1">Efflux system for nickel and cobalt.</text>
</comment>
<keyword evidence="10" id="KW-0921">Nickel transport</keyword>
<dbReference type="GO" id="GO:0032025">
    <property type="term" value="P:response to cobalt ion"/>
    <property type="evidence" value="ECO:0007669"/>
    <property type="project" value="TreeGrafter"/>
</dbReference>
<comment type="similarity">
    <text evidence="13">Belongs to the NiCoT transporter (TC 2.A.52) family.</text>
</comment>
<evidence type="ECO:0000256" key="5">
    <source>
        <dbReference type="ARBA" id="ARBA00022475"/>
    </source>
</evidence>
<evidence type="ECO:0000256" key="12">
    <source>
        <dbReference type="ARBA" id="ARBA00023285"/>
    </source>
</evidence>
<evidence type="ECO:0000313" key="15">
    <source>
        <dbReference type="Proteomes" id="UP000216361"/>
    </source>
</evidence>
<evidence type="ECO:0000256" key="10">
    <source>
        <dbReference type="ARBA" id="ARBA00023112"/>
    </source>
</evidence>
<feature type="transmembrane region" description="Helical" evidence="13">
    <location>
        <begin position="193"/>
        <end position="213"/>
    </location>
</feature>
<name>A0A255XLZ2_9PROT</name>
<evidence type="ECO:0000256" key="13">
    <source>
        <dbReference type="RuleBase" id="RU362101"/>
    </source>
</evidence>
<keyword evidence="12" id="KW-0170">Cobalt</keyword>
<feature type="transmembrane region" description="Helical" evidence="13">
    <location>
        <begin position="225"/>
        <end position="249"/>
    </location>
</feature>
<keyword evidence="8 13" id="KW-1133">Transmembrane helix</keyword>
<protein>
    <recommendedName>
        <fullName evidence="13">Nickel/cobalt efflux system</fullName>
    </recommendedName>
</protein>
<sequence>MPDLAQIIVNGSHTPWLYLPAALLLGALHAAEPGHSKSLMAAFIVAIRGTPKQAVLLGVSAALGHSLVVWAIALIGLSLGDALILDKAEPWLLLASSAIIAVLGGRLVWAAGAPHRHDHDHAHDHHDHDHDHDAHAAAHARDIAARFGGAGPVGAGQIAWFGFTGGLTPCPAAITVLIVCLQVKALALGAGMVAAFSIGLAVTLVGIGIAASLGLRHAAGRGGRLAAWAEALPLISGLLILVLALNFAVKGLRGLGVL</sequence>
<proteinExistence type="inferred from homology"/>